<dbReference type="RefSeq" id="WP_067977536.1">
    <property type="nucleotide sequence ID" value="NZ_CP014163.1"/>
</dbReference>
<keyword evidence="4" id="KW-1133">Transmembrane helix</keyword>
<dbReference type="STRING" id="128944.AWM75_01820"/>
<gene>
    <name evidence="6" type="ORF">AWM75_01820</name>
</gene>
<evidence type="ECO:0000256" key="1">
    <source>
        <dbReference type="ARBA" id="ARBA00004167"/>
    </source>
</evidence>
<keyword evidence="7" id="KW-1185">Reference proteome</keyword>
<accession>A0A0X8FK55</accession>
<organism evidence="6 7">
    <name type="scientific">Aerococcus urinaehominis</name>
    <dbReference type="NCBI Taxonomy" id="128944"/>
    <lineage>
        <taxon>Bacteria</taxon>
        <taxon>Bacillati</taxon>
        <taxon>Bacillota</taxon>
        <taxon>Bacilli</taxon>
        <taxon>Lactobacillales</taxon>
        <taxon>Aerococcaceae</taxon>
        <taxon>Aerococcus</taxon>
    </lineage>
</organism>
<keyword evidence="5" id="KW-0472">Membrane</keyword>
<evidence type="ECO:0000313" key="7">
    <source>
        <dbReference type="Proteomes" id="UP000062260"/>
    </source>
</evidence>
<reference evidence="7" key="2">
    <citation type="submission" date="2016-01" db="EMBL/GenBank/DDBJ databases">
        <title>Six Aerococcus type strain genome sequencing and assembly using PacBio and Illumina Hiseq.</title>
        <authorList>
            <person name="Carkaci D."/>
            <person name="Dargis R."/>
            <person name="Nielsen X.C."/>
            <person name="Skovgaard O."/>
            <person name="Fuursted K."/>
            <person name="Christensen J.J."/>
        </authorList>
    </citation>
    <scope>NUCLEOTIDE SEQUENCE [LARGE SCALE GENOMIC DNA]</scope>
    <source>
        <strain evidence="7">CCUG42038B</strain>
    </source>
</reference>
<sequence length="185" mass="20980">MSTGLILLIVVVIIGVGLLIWGIKSYNKFVGAKEMVENAMAQIATQVESRWDALTNLISATKEYQGHEQETLTNIVEARAGVNRESSVKQVERDDALFNQAMRAIDVVVEQYPDLKASQVYQQTMTSVDKYENQVRQSRMVFNDTVTKYNRLIKVFPNSLIAGMTGFSPEDYFEATETKKEMPQW</sequence>
<dbReference type="AlphaFoldDB" id="A0A0X8FK55"/>
<dbReference type="Proteomes" id="UP000062260">
    <property type="component" value="Chromosome"/>
</dbReference>
<comment type="similarity">
    <text evidence="2">Belongs to the LemA family.</text>
</comment>
<evidence type="ECO:0000256" key="4">
    <source>
        <dbReference type="ARBA" id="ARBA00022989"/>
    </source>
</evidence>
<proteinExistence type="inferred from homology"/>
<dbReference type="Pfam" id="PF04011">
    <property type="entry name" value="LemA"/>
    <property type="match status" value="1"/>
</dbReference>
<dbReference type="GO" id="GO:0016020">
    <property type="term" value="C:membrane"/>
    <property type="evidence" value="ECO:0007669"/>
    <property type="project" value="UniProtKB-SubCell"/>
</dbReference>
<name>A0A0X8FK55_9LACT</name>
<dbReference type="KEGG" id="auh:AWM75_01820"/>
<dbReference type="InterPro" id="IPR007156">
    <property type="entry name" value="MamQ_LemA"/>
</dbReference>
<evidence type="ECO:0000313" key="6">
    <source>
        <dbReference type="EMBL" id="AMB98806.1"/>
    </source>
</evidence>
<evidence type="ECO:0000256" key="5">
    <source>
        <dbReference type="ARBA" id="ARBA00023136"/>
    </source>
</evidence>
<keyword evidence="3" id="KW-0812">Transmembrane</keyword>
<dbReference type="InterPro" id="IPR023353">
    <property type="entry name" value="LemA-like_dom_sf"/>
</dbReference>
<dbReference type="Gene3D" id="1.20.1440.20">
    <property type="entry name" value="LemA-like domain"/>
    <property type="match status" value="1"/>
</dbReference>
<reference evidence="6 7" key="1">
    <citation type="journal article" date="2016" name="Genome Announc.">
        <title>Complete Genome Sequences of Aerococcus christensenii CCUG 28831T, Aerococcus sanguinicola CCUG 43001T, Aerococcus urinae CCUG 36881T, Aerococcus urinaeequi CCUG 28094T, Aerococcus urinaehominis CCUG 42038 BT, and Aerococcus viridans CCUG 4311T.</title>
        <authorList>
            <person name="Carkaci D."/>
            <person name="Dargis R."/>
            <person name="Nielsen X.C."/>
            <person name="Skovgaard O."/>
            <person name="Fuursted K."/>
            <person name="Christensen J.J."/>
        </authorList>
    </citation>
    <scope>NUCLEOTIDE SEQUENCE [LARGE SCALE GENOMIC DNA]</scope>
    <source>
        <strain evidence="6 7">CCUG42038B</strain>
    </source>
</reference>
<comment type="subcellular location">
    <subcellularLocation>
        <location evidence="1">Membrane</location>
        <topology evidence="1">Single-pass membrane protein</topology>
    </subcellularLocation>
</comment>
<dbReference type="PANTHER" id="PTHR34478:SF1">
    <property type="entry name" value="PROTEIN LEMA"/>
    <property type="match status" value="1"/>
</dbReference>
<dbReference type="SUPFAM" id="SSF140478">
    <property type="entry name" value="LemA-like"/>
    <property type="match status" value="1"/>
</dbReference>
<dbReference type="PANTHER" id="PTHR34478">
    <property type="entry name" value="PROTEIN LEMA"/>
    <property type="match status" value="1"/>
</dbReference>
<evidence type="ECO:0000256" key="3">
    <source>
        <dbReference type="ARBA" id="ARBA00022692"/>
    </source>
</evidence>
<evidence type="ECO:0000256" key="2">
    <source>
        <dbReference type="ARBA" id="ARBA00008854"/>
    </source>
</evidence>
<protein>
    <submittedName>
        <fullName evidence="6">LemA family protein</fullName>
    </submittedName>
</protein>
<dbReference type="EMBL" id="CP014163">
    <property type="protein sequence ID" value="AMB98806.1"/>
    <property type="molecule type" value="Genomic_DNA"/>
</dbReference>